<feature type="transmembrane region" description="Helical" evidence="2">
    <location>
        <begin position="192"/>
        <end position="214"/>
    </location>
</feature>
<evidence type="ECO:0008006" key="5">
    <source>
        <dbReference type="Google" id="ProtNLM"/>
    </source>
</evidence>
<feature type="region of interest" description="Disordered" evidence="1">
    <location>
        <begin position="1"/>
        <end position="99"/>
    </location>
</feature>
<organism evidence="3 4">
    <name type="scientific">Actinoplanes cyaneus</name>
    <dbReference type="NCBI Taxonomy" id="52696"/>
    <lineage>
        <taxon>Bacteria</taxon>
        <taxon>Bacillati</taxon>
        <taxon>Actinomycetota</taxon>
        <taxon>Actinomycetes</taxon>
        <taxon>Micromonosporales</taxon>
        <taxon>Micromonosporaceae</taxon>
        <taxon>Actinoplanes</taxon>
    </lineage>
</organism>
<keyword evidence="2" id="KW-0812">Transmembrane</keyword>
<evidence type="ECO:0000313" key="4">
    <source>
        <dbReference type="Proteomes" id="UP000619479"/>
    </source>
</evidence>
<name>A0A919M573_9ACTN</name>
<feature type="compositionally biased region" description="Basic and acidic residues" evidence="1">
    <location>
        <begin position="1"/>
        <end position="10"/>
    </location>
</feature>
<evidence type="ECO:0000256" key="2">
    <source>
        <dbReference type="SAM" id="Phobius"/>
    </source>
</evidence>
<proteinExistence type="predicted"/>
<evidence type="ECO:0000313" key="3">
    <source>
        <dbReference type="EMBL" id="GID63064.1"/>
    </source>
</evidence>
<gene>
    <name evidence="3" type="ORF">Acy02nite_09450</name>
</gene>
<keyword evidence="2" id="KW-0472">Membrane</keyword>
<accession>A0A919M573</accession>
<protein>
    <recommendedName>
        <fullName evidence="5">DUF4333 domain-containing protein</fullName>
    </recommendedName>
</protein>
<dbReference type="EMBL" id="BOMH01000007">
    <property type="protein sequence ID" value="GID63064.1"/>
    <property type="molecule type" value="Genomic_DNA"/>
</dbReference>
<reference evidence="3" key="1">
    <citation type="submission" date="2021-01" db="EMBL/GenBank/DDBJ databases">
        <title>Whole genome shotgun sequence of Actinoplanes cyaneus NBRC 14990.</title>
        <authorList>
            <person name="Komaki H."/>
            <person name="Tamura T."/>
        </authorList>
    </citation>
    <scope>NUCLEOTIDE SEQUENCE</scope>
    <source>
        <strain evidence="3">NBRC 14990</strain>
    </source>
</reference>
<sequence length="298" mass="32258">MNPDGTELHPSRYRKGRTMTVQTPRDEYPADYPVSPPWAQETETPPWADGHHAEAPAWPGNHQASGYPAETPAWPGRQQTTGHQAEAPAWPSQQTTGPHAEVPAWLAGHVQEAGTEELEPLPFGGAVPPYGSPENRHGQLLVRFPHAVLGEARPEAPSWRPVVAWTFFLSVLGVVPAMRRSSRARAYGRPRAPYWIAFVATLVAGAAFWSFLIADVVVPIQRSSAESAATEAVQSKVLGDGRIEEAVGTKVKSGGCAPAGVRDDDGLRPYNCTFQLADGRSASVHIKADSRGNWETVR</sequence>
<keyword evidence="2" id="KW-1133">Transmembrane helix</keyword>
<dbReference type="AlphaFoldDB" id="A0A919M573"/>
<evidence type="ECO:0000256" key="1">
    <source>
        <dbReference type="SAM" id="MobiDB-lite"/>
    </source>
</evidence>
<comment type="caution">
    <text evidence="3">The sequence shown here is derived from an EMBL/GenBank/DDBJ whole genome shotgun (WGS) entry which is preliminary data.</text>
</comment>
<dbReference type="Proteomes" id="UP000619479">
    <property type="component" value="Unassembled WGS sequence"/>
</dbReference>
<keyword evidence="4" id="KW-1185">Reference proteome</keyword>
<feature type="transmembrane region" description="Helical" evidence="2">
    <location>
        <begin position="162"/>
        <end position="180"/>
    </location>
</feature>